<dbReference type="Proteomes" id="UP000580839">
    <property type="component" value="Unassembled WGS sequence"/>
</dbReference>
<dbReference type="EMBL" id="JABFRW010000120">
    <property type="protein sequence ID" value="NOT34443.1"/>
    <property type="molecule type" value="Genomic_DNA"/>
</dbReference>
<reference evidence="1 2" key="1">
    <citation type="submission" date="2020-04" db="EMBL/GenBank/DDBJ databases">
        <title>Metagenomic profiling of ammonia- and methane-oxidizing microorganisms in a Dutch drinking water treatment plant.</title>
        <authorList>
            <person name="Poghosyan L."/>
            <person name="Leucker S."/>
        </authorList>
    </citation>
    <scope>NUCLEOTIDE SEQUENCE [LARGE SCALE GENOMIC DNA]</scope>
    <source>
        <strain evidence="1">S-RSF-IL-03</strain>
    </source>
</reference>
<sequence>MIAATRPHVLAAIALMVIVAITSLYAQSAADRRVPSIGSTSSPSLGLLAERARAIAKGRILSVSDINEEIGGKTYPFTVATIAVEASIKGSLPSTIEVRDLGSQAATKSGLTFSDAVTFVPNSEVIVFLEELGPAHHRYLSPLALRRGMFTVVSDAAGSGFPLDGDELATWQFNGVIPETARVRGTTASFWSAIQTLQGK</sequence>
<evidence type="ECO:0000313" key="2">
    <source>
        <dbReference type="Proteomes" id="UP000580839"/>
    </source>
</evidence>
<proteinExistence type="predicted"/>
<name>A0A849SL38_UNCEI</name>
<evidence type="ECO:0000313" key="1">
    <source>
        <dbReference type="EMBL" id="NOT34443.1"/>
    </source>
</evidence>
<accession>A0A849SL38</accession>
<gene>
    <name evidence="1" type="ORF">HOP12_09765</name>
</gene>
<protein>
    <submittedName>
        <fullName evidence="1">Uncharacterized protein</fullName>
    </submittedName>
</protein>
<dbReference type="AlphaFoldDB" id="A0A849SL38"/>
<organism evidence="1 2">
    <name type="scientific">Eiseniibacteriota bacterium</name>
    <dbReference type="NCBI Taxonomy" id="2212470"/>
    <lineage>
        <taxon>Bacteria</taxon>
        <taxon>Candidatus Eiseniibacteriota</taxon>
    </lineage>
</organism>
<comment type="caution">
    <text evidence="1">The sequence shown here is derived from an EMBL/GenBank/DDBJ whole genome shotgun (WGS) entry which is preliminary data.</text>
</comment>